<evidence type="ECO:0000313" key="4">
    <source>
        <dbReference type="Proteomes" id="UP001429354"/>
    </source>
</evidence>
<evidence type="ECO:0000256" key="1">
    <source>
        <dbReference type="ARBA" id="ARBA00022679"/>
    </source>
</evidence>
<evidence type="ECO:0000256" key="2">
    <source>
        <dbReference type="PROSITE-ProRule" id="PRU00339"/>
    </source>
</evidence>
<dbReference type="InterPro" id="IPR011990">
    <property type="entry name" value="TPR-like_helical_dom_sf"/>
</dbReference>
<dbReference type="Proteomes" id="UP001429354">
    <property type="component" value="Unassembled WGS sequence"/>
</dbReference>
<keyword evidence="2" id="KW-0802">TPR repeat</keyword>
<protein>
    <submittedName>
        <fullName evidence="3">Tetratricopeptide repeat protein</fullName>
    </submittedName>
</protein>
<keyword evidence="4" id="KW-1185">Reference proteome</keyword>
<evidence type="ECO:0000313" key="3">
    <source>
        <dbReference type="EMBL" id="NDK39692.1"/>
    </source>
</evidence>
<dbReference type="Pfam" id="PF13414">
    <property type="entry name" value="TPR_11"/>
    <property type="match status" value="1"/>
</dbReference>
<dbReference type="PANTHER" id="PTHR12788:SF10">
    <property type="entry name" value="PROTEIN-TYROSINE SULFOTRANSFERASE"/>
    <property type="match status" value="1"/>
</dbReference>
<feature type="repeat" description="TPR" evidence="2">
    <location>
        <begin position="158"/>
        <end position="191"/>
    </location>
</feature>
<accession>A0ABX0ADM9</accession>
<dbReference type="SMART" id="SM00028">
    <property type="entry name" value="TPR"/>
    <property type="match status" value="1"/>
</dbReference>
<gene>
    <name evidence="3" type="ORF">DT603_12650</name>
</gene>
<dbReference type="Gene3D" id="3.40.50.300">
    <property type="entry name" value="P-loop containing nucleotide triphosphate hydrolases"/>
    <property type="match status" value="1"/>
</dbReference>
<dbReference type="SUPFAM" id="SSF48452">
    <property type="entry name" value="TPR-like"/>
    <property type="match status" value="1"/>
</dbReference>
<dbReference type="InterPro" id="IPR019734">
    <property type="entry name" value="TPR_rpt"/>
</dbReference>
<dbReference type="EMBL" id="QOVG01000008">
    <property type="protein sequence ID" value="NDK39692.1"/>
    <property type="molecule type" value="Genomic_DNA"/>
</dbReference>
<dbReference type="InterPro" id="IPR027417">
    <property type="entry name" value="P-loop_NTPase"/>
</dbReference>
<dbReference type="InterPro" id="IPR026634">
    <property type="entry name" value="TPST-like"/>
</dbReference>
<dbReference type="PANTHER" id="PTHR12788">
    <property type="entry name" value="PROTEIN-TYROSINE SULFOTRANSFERASE 2"/>
    <property type="match status" value="1"/>
</dbReference>
<dbReference type="Gene3D" id="1.25.40.10">
    <property type="entry name" value="Tetratricopeptide repeat domain"/>
    <property type="match status" value="1"/>
</dbReference>
<reference evidence="3 4" key="1">
    <citation type="submission" date="2018-07" db="EMBL/GenBank/DDBJ databases">
        <title>Whole genome Sequencing of Pseudoxanthomonas gei KCTC 32298 (T).</title>
        <authorList>
            <person name="Kumar S."/>
            <person name="Bansal K."/>
            <person name="Kaur A."/>
            <person name="Patil P."/>
            <person name="Sharma S."/>
            <person name="Patil P.B."/>
        </authorList>
    </citation>
    <scope>NUCLEOTIDE SEQUENCE [LARGE SCALE GENOMIC DNA]</scope>
    <source>
        <strain evidence="3 4">KCTC 32298</strain>
    </source>
</reference>
<sequence>MVHAICLVITDRTEPMNEALAAHWSEARRHEAAGNVPAAKAAYEAMLGIEPMLVVPPLRLSRFAQVEDRYVDSRAHALQASRIALLTGAGKDVGFVTLRLLFFAEDGEVMRVIQGLDWSNGEVLKQAAVLAQHLWLVGQHQQALEFLMQASKRVRPDARLSYTRANVLRSLGRLDEATEHYEYALQLSPYDPYFHWSLAYHQAAAPPGARLPRIKAAQRQHPYDSLEQAHLLYALFKELDGMDETDAAWSALCEGAALVRAKLQHDPQAEASQFEYLRQAVPPVPASPVPATKDGPVPVFIVGMPRTGTTLLDRVLGNHPDVVSVGERNDFDAAVSEASDHFFKGGLREREWEKLDGMDFAKAGDVYLRRLGAMAGNHRFFIDKNPQNFFNIGLILRALPNARILCMRRDPMDACFSNLKELFEGGAYAYSYAAEDLAHHHRGFSSLLRHWENAAPDRVRIVDYERLVKDGVGTLQLVLDFLGLEPAPGMLDITRNTAPVSTASSSQVRQPIHDRNIGAWKRYGAQLEPLRLMLEGAA</sequence>
<dbReference type="SUPFAM" id="SSF52540">
    <property type="entry name" value="P-loop containing nucleoside triphosphate hydrolases"/>
    <property type="match status" value="1"/>
</dbReference>
<name>A0ABX0ADM9_9GAMM</name>
<dbReference type="Pfam" id="PF13469">
    <property type="entry name" value="Sulfotransfer_3"/>
    <property type="match status" value="1"/>
</dbReference>
<dbReference type="PROSITE" id="PS50005">
    <property type="entry name" value="TPR"/>
    <property type="match status" value="1"/>
</dbReference>
<comment type="caution">
    <text evidence="3">The sequence shown here is derived from an EMBL/GenBank/DDBJ whole genome shotgun (WGS) entry which is preliminary data.</text>
</comment>
<organism evidence="3 4">
    <name type="scientific">Pseudoxanthomonas gei</name>
    <dbReference type="NCBI Taxonomy" id="1383030"/>
    <lineage>
        <taxon>Bacteria</taxon>
        <taxon>Pseudomonadati</taxon>
        <taxon>Pseudomonadota</taxon>
        <taxon>Gammaproteobacteria</taxon>
        <taxon>Lysobacterales</taxon>
        <taxon>Lysobacteraceae</taxon>
        <taxon>Pseudoxanthomonas</taxon>
    </lineage>
</organism>
<proteinExistence type="predicted"/>
<keyword evidence="1" id="KW-0808">Transferase</keyword>